<dbReference type="GO" id="GO:0001671">
    <property type="term" value="F:ATPase activator activity"/>
    <property type="evidence" value="ECO:0007669"/>
    <property type="project" value="InterPro"/>
</dbReference>
<dbReference type="FunFam" id="3.30.70.2610:FF:000001">
    <property type="entry name" value="General transcription factor IIH subunit 4"/>
    <property type="match status" value="1"/>
</dbReference>
<evidence type="ECO:0000256" key="5">
    <source>
        <dbReference type="ARBA" id="ARBA00023163"/>
    </source>
</evidence>
<evidence type="ECO:0000256" key="4">
    <source>
        <dbReference type="ARBA" id="ARBA00023015"/>
    </source>
</evidence>
<reference evidence="12" key="1">
    <citation type="submission" date="2022-03" db="EMBL/GenBank/DDBJ databases">
        <authorList>
            <person name="Martin C."/>
        </authorList>
    </citation>
    <scope>NUCLEOTIDE SEQUENCE</scope>
</reference>
<evidence type="ECO:0000256" key="10">
    <source>
        <dbReference type="RuleBase" id="RU364024"/>
    </source>
</evidence>
<dbReference type="Pfam" id="PF18307">
    <property type="entry name" value="Tfb2_C"/>
    <property type="match status" value="1"/>
</dbReference>
<dbReference type="AlphaFoldDB" id="A0A8S4NQM8"/>
<keyword evidence="13" id="KW-1185">Reference proteome</keyword>
<evidence type="ECO:0000313" key="12">
    <source>
        <dbReference type="EMBL" id="CAH1782954.1"/>
    </source>
</evidence>
<evidence type="ECO:0000313" key="13">
    <source>
        <dbReference type="Proteomes" id="UP000749559"/>
    </source>
</evidence>
<dbReference type="Gene3D" id="3.30.70.2610">
    <property type="match status" value="1"/>
</dbReference>
<evidence type="ECO:0000256" key="9">
    <source>
        <dbReference type="ARBA" id="ARBA00070130"/>
    </source>
</evidence>
<dbReference type="EMBL" id="CAIIXF020000005">
    <property type="protein sequence ID" value="CAH1782954.1"/>
    <property type="molecule type" value="Genomic_DNA"/>
</dbReference>
<keyword evidence="6 10" id="KW-0234">DNA repair</keyword>
<comment type="subcellular location">
    <subcellularLocation>
        <location evidence="1 10">Nucleus</location>
    </subcellularLocation>
</comment>
<comment type="caution">
    <text evidence="12">The sequence shown here is derived from an EMBL/GenBank/DDBJ whole genome shotgun (WGS) entry which is preliminary data.</text>
</comment>
<dbReference type="InterPro" id="IPR040662">
    <property type="entry name" value="Tfb2_C"/>
</dbReference>
<dbReference type="GO" id="GO:0003690">
    <property type="term" value="F:double-stranded DNA binding"/>
    <property type="evidence" value="ECO:0007669"/>
    <property type="project" value="TreeGrafter"/>
</dbReference>
<dbReference type="PANTHER" id="PTHR13152">
    <property type="entry name" value="TFIIH, POLYPEPTIDE 4"/>
    <property type="match status" value="1"/>
</dbReference>
<proteinExistence type="inferred from homology"/>
<comment type="subunit">
    <text evidence="8">Component of the 7-subunit TFIIH core complex composed of XPB/ERCC3, XPD/ERCC2, GTF2H1, GTF2H2, GTF2H3, GTF2H4 and GTF2H5, which is active in NER. The core complex associates with the 3-subunit CDK-activating kinase (CAK) module composed of CCNH/cyclin H, CDK7 and MNAT1 to form the 10-subunit holoenzyme (holo-TFIIH) active in transcription. Part of TBP-based Pol II pre-initiation complex (PIC), in which Pol II core assembles with general transcription factors and other specific initiation factors including GTF2E1, GTF2E2, GTF2F1, GTF2F2, TCEA1, ERCC2, ERCC3, GTF2H2, GTF2H3, GTF2H4, GTF2H5, GTF2A1, GTF2A2, GTF2B and TBP; this large multi-subunit PIC complex mediates DNA unwinding and targets Pol II core to the transcription start site where the first phosphodiester bond forms.</text>
</comment>
<evidence type="ECO:0000256" key="2">
    <source>
        <dbReference type="ARBA" id="ARBA00007132"/>
    </source>
</evidence>
<evidence type="ECO:0000256" key="6">
    <source>
        <dbReference type="ARBA" id="ARBA00023204"/>
    </source>
</evidence>
<dbReference type="Proteomes" id="UP000749559">
    <property type="component" value="Unassembled WGS sequence"/>
</dbReference>
<dbReference type="GO" id="GO:0006289">
    <property type="term" value="P:nucleotide-excision repair"/>
    <property type="evidence" value="ECO:0007669"/>
    <property type="project" value="InterPro"/>
</dbReference>
<dbReference type="InterPro" id="IPR004598">
    <property type="entry name" value="TFIIH_p52/Tfb2"/>
</dbReference>
<dbReference type="GO" id="GO:0006366">
    <property type="term" value="P:transcription by RNA polymerase II"/>
    <property type="evidence" value="ECO:0007669"/>
    <property type="project" value="UniProtKB-ARBA"/>
</dbReference>
<keyword evidence="7 10" id="KW-0539">Nucleus</keyword>
<dbReference type="Pfam" id="PF03849">
    <property type="entry name" value="Tfb2"/>
    <property type="match status" value="1"/>
</dbReference>
<comment type="function">
    <text evidence="10">Component of the general transcription and DNA repair factor IIH (TFIIH) core complex which is involved in general and transcription-coupled nucleotide excision repair (NER) of damaged DNA.</text>
</comment>
<dbReference type="PANTHER" id="PTHR13152:SF0">
    <property type="entry name" value="GENERAL TRANSCRIPTION FACTOR IIH SUBUNIT 4"/>
    <property type="match status" value="1"/>
</dbReference>
<evidence type="ECO:0000256" key="8">
    <source>
        <dbReference type="ARBA" id="ARBA00064576"/>
    </source>
</evidence>
<dbReference type="GO" id="GO:0000439">
    <property type="term" value="C:transcription factor TFIIH core complex"/>
    <property type="evidence" value="ECO:0007669"/>
    <property type="project" value="InterPro"/>
</dbReference>
<dbReference type="NCBIfam" id="TIGR00625">
    <property type="entry name" value="tfb2"/>
    <property type="match status" value="1"/>
</dbReference>
<keyword evidence="5 10" id="KW-0804">Transcription</keyword>
<feature type="domain" description="Transcription factor Tfb2 C-terminal" evidence="11">
    <location>
        <begin position="389"/>
        <end position="456"/>
    </location>
</feature>
<keyword evidence="3 10" id="KW-0227">DNA damage</keyword>
<evidence type="ECO:0000256" key="7">
    <source>
        <dbReference type="ARBA" id="ARBA00023242"/>
    </source>
</evidence>
<evidence type="ECO:0000256" key="1">
    <source>
        <dbReference type="ARBA" id="ARBA00004123"/>
    </source>
</evidence>
<organism evidence="12 13">
    <name type="scientific">Owenia fusiformis</name>
    <name type="common">Polychaete worm</name>
    <dbReference type="NCBI Taxonomy" id="6347"/>
    <lineage>
        <taxon>Eukaryota</taxon>
        <taxon>Metazoa</taxon>
        <taxon>Spiralia</taxon>
        <taxon>Lophotrochozoa</taxon>
        <taxon>Annelida</taxon>
        <taxon>Polychaeta</taxon>
        <taxon>Sedentaria</taxon>
        <taxon>Canalipalpata</taxon>
        <taxon>Sabellida</taxon>
        <taxon>Oweniida</taxon>
        <taxon>Oweniidae</taxon>
        <taxon>Owenia</taxon>
    </lineage>
</organism>
<sequence>MAQAGGGNTSHLDCKNLHQYLRTLPTKLLDQLYTHPATCLAVFQDLDSLAKTFIMRMLFLEQALPKASISTWVKSEHSGEYLEAERALAGLRIWQEQQLPGGLMGWVLNGTFQSNLKVALLGGGSPWSGSRAMNDVDKYGKDIKYLDTYALERWECVLHFMVGSKEACDGVSKDVVSILLHAGLMKCDAGDSLPAITPSGFHFLLMNTAAQVWYFMLQYLDTLESRGINLVECLSFLFQLSFSKMGKDYSTDGMTESQLPFMQHLREIGLIYQRKRKSQRYYPTRLAINLVSGLNQSSADAHREGFLVVETNYRVYAYTCSPLQIALLALFCEMLYRFPNFCVCVLTRESVRQALICGITAEQILNFLRSHAHPEALKKTPVIPPTISDQVRLWEIERDRFKFSDGVLYNQFLSAADFEMLRDYAKDLNVLVWEKPKNRVMIVSKAGHDDVKRFWKRHKTS</sequence>
<evidence type="ECO:0000256" key="3">
    <source>
        <dbReference type="ARBA" id="ARBA00022763"/>
    </source>
</evidence>
<accession>A0A8S4NQM8</accession>
<name>A0A8S4NQM8_OWEFU</name>
<dbReference type="OrthoDB" id="364513at2759"/>
<dbReference type="GO" id="GO:0005675">
    <property type="term" value="C:transcription factor TFIIH holo complex"/>
    <property type="evidence" value="ECO:0007669"/>
    <property type="project" value="TreeGrafter"/>
</dbReference>
<keyword evidence="4 10" id="KW-0805">Transcription regulation</keyword>
<protein>
    <recommendedName>
        <fullName evidence="9 10">General transcription factor IIH subunit 4</fullName>
    </recommendedName>
</protein>
<gene>
    <name evidence="12" type="ORF">OFUS_LOCUS9350</name>
</gene>
<comment type="similarity">
    <text evidence="2 10">Belongs to the TFB2 family.</text>
</comment>
<evidence type="ECO:0000259" key="11">
    <source>
        <dbReference type="Pfam" id="PF18307"/>
    </source>
</evidence>